<dbReference type="InterPro" id="IPR001270">
    <property type="entry name" value="ClpA/B"/>
</dbReference>
<sequence>MSDDIIGHKSVFEFFGKVIENDNLSHAYCFVGPRGVGKLTVAKEFSARLFEITREKLVATPDFLIVGQEQDEKTGKTKKNISIEQLQGVKNFLTSSAFGKKYKVAIIDEAEKMSIGASNALLKTLEEPSLWTVIFLITTDEDLLPATIRSRCQVVYFYPVNKIEIAEYFVQESFNDELSKEIVKYSQGLPGKAIVWKNDLESFDNYKLERKRFVNLIGKPFYEKLKNVDDLFGDKTDHIVARDKLQDVLFVWQSMLLSESFEINKKELVDIYNQILYTIEMLNKNVHPRLLVEQVLLKLP</sequence>
<proteinExistence type="predicted"/>
<dbReference type="PRINTS" id="PR00300">
    <property type="entry name" value="CLPPROTEASEA"/>
</dbReference>
<protein>
    <recommendedName>
        <fullName evidence="1">AAA+ ATPase domain-containing protein</fullName>
    </recommendedName>
</protein>
<dbReference type="PANTHER" id="PTHR11669:SF8">
    <property type="entry name" value="DNA POLYMERASE III SUBUNIT DELTA"/>
    <property type="match status" value="1"/>
</dbReference>
<comment type="caution">
    <text evidence="2">The sequence shown here is derived from an EMBL/GenBank/DDBJ whole genome shotgun (WGS) entry which is preliminary data.</text>
</comment>
<dbReference type="GO" id="GO:0006261">
    <property type="term" value="P:DNA-templated DNA replication"/>
    <property type="evidence" value="ECO:0007669"/>
    <property type="project" value="TreeGrafter"/>
</dbReference>
<evidence type="ECO:0000259" key="1">
    <source>
        <dbReference type="SMART" id="SM00382"/>
    </source>
</evidence>
<dbReference type="AlphaFoldDB" id="A0A2M7V899"/>
<reference evidence="3" key="1">
    <citation type="submission" date="2017-09" db="EMBL/GenBank/DDBJ databases">
        <title>Depth-based differentiation of microbial function through sediment-hosted aquifers and enrichment of novel symbionts in the deep terrestrial subsurface.</title>
        <authorList>
            <person name="Probst A.J."/>
            <person name="Ladd B."/>
            <person name="Jarett J.K."/>
            <person name="Geller-Mcgrath D.E."/>
            <person name="Sieber C.M.K."/>
            <person name="Emerson J.B."/>
            <person name="Anantharaman K."/>
            <person name="Thomas B.C."/>
            <person name="Malmstrom R."/>
            <person name="Stieglmeier M."/>
            <person name="Klingl A."/>
            <person name="Woyke T."/>
            <person name="Ryan C.M."/>
            <person name="Banfield J.F."/>
        </authorList>
    </citation>
    <scope>NUCLEOTIDE SEQUENCE [LARGE SCALE GENOMIC DNA]</scope>
</reference>
<dbReference type="CDD" id="cd00009">
    <property type="entry name" value="AAA"/>
    <property type="match status" value="1"/>
</dbReference>
<accession>A0A2M7V899</accession>
<dbReference type="InterPro" id="IPR003593">
    <property type="entry name" value="AAA+_ATPase"/>
</dbReference>
<dbReference type="SMART" id="SM00382">
    <property type="entry name" value="AAA"/>
    <property type="match status" value="1"/>
</dbReference>
<dbReference type="SUPFAM" id="SSF52540">
    <property type="entry name" value="P-loop containing nucleoside triphosphate hydrolases"/>
    <property type="match status" value="1"/>
</dbReference>
<feature type="domain" description="AAA+ ATPase" evidence="1">
    <location>
        <begin position="24"/>
        <end position="160"/>
    </location>
</feature>
<dbReference type="Proteomes" id="UP000228568">
    <property type="component" value="Unassembled WGS sequence"/>
</dbReference>
<dbReference type="GO" id="GO:0005524">
    <property type="term" value="F:ATP binding"/>
    <property type="evidence" value="ECO:0007669"/>
    <property type="project" value="InterPro"/>
</dbReference>
<evidence type="ECO:0000313" key="3">
    <source>
        <dbReference type="Proteomes" id="UP000228568"/>
    </source>
</evidence>
<dbReference type="InterPro" id="IPR050238">
    <property type="entry name" value="DNA_Rep/Repair_Clamp_Loader"/>
</dbReference>
<organism evidence="2 3">
    <name type="scientific">Candidatus Magasanikbacteria bacterium CG_4_10_14_0_2_um_filter_37_12</name>
    <dbReference type="NCBI Taxonomy" id="1974637"/>
    <lineage>
        <taxon>Bacteria</taxon>
        <taxon>Candidatus Magasanikiibacteriota</taxon>
    </lineage>
</organism>
<dbReference type="EMBL" id="PFPK01000022">
    <property type="protein sequence ID" value="PIZ95030.1"/>
    <property type="molecule type" value="Genomic_DNA"/>
</dbReference>
<dbReference type="InterPro" id="IPR027417">
    <property type="entry name" value="P-loop_NTPase"/>
</dbReference>
<evidence type="ECO:0000313" key="2">
    <source>
        <dbReference type="EMBL" id="PIZ95030.1"/>
    </source>
</evidence>
<dbReference type="PANTHER" id="PTHR11669">
    <property type="entry name" value="REPLICATION FACTOR C / DNA POLYMERASE III GAMMA-TAU SUBUNIT"/>
    <property type="match status" value="1"/>
</dbReference>
<name>A0A2M7V899_9BACT</name>
<gene>
    <name evidence="2" type="ORF">COX81_01895</name>
</gene>
<dbReference type="Gene3D" id="3.40.50.300">
    <property type="entry name" value="P-loop containing nucleotide triphosphate hydrolases"/>
    <property type="match status" value="1"/>
</dbReference>
<dbReference type="Pfam" id="PF13177">
    <property type="entry name" value="DNA_pol3_delta2"/>
    <property type="match status" value="1"/>
</dbReference>